<name>W2Y771_PHYNI</name>
<organism evidence="1 2">
    <name type="scientific">Phytophthora nicotianae P10297</name>
    <dbReference type="NCBI Taxonomy" id="1317064"/>
    <lineage>
        <taxon>Eukaryota</taxon>
        <taxon>Sar</taxon>
        <taxon>Stramenopiles</taxon>
        <taxon>Oomycota</taxon>
        <taxon>Peronosporomycetes</taxon>
        <taxon>Peronosporales</taxon>
        <taxon>Peronosporaceae</taxon>
        <taxon>Phytophthora</taxon>
    </lineage>
</organism>
<dbReference type="EMBL" id="ANIY01004276">
    <property type="protein sequence ID" value="ETP30488.1"/>
    <property type="molecule type" value="Genomic_DNA"/>
</dbReference>
<reference evidence="1 2" key="1">
    <citation type="submission" date="2013-11" db="EMBL/GenBank/DDBJ databases">
        <title>The Genome Sequence of Phytophthora parasitica P10297.</title>
        <authorList>
            <consortium name="The Broad Institute Genomics Platform"/>
            <person name="Russ C."/>
            <person name="Tyler B."/>
            <person name="Panabieres F."/>
            <person name="Shan W."/>
            <person name="Tripathy S."/>
            <person name="Grunwald N."/>
            <person name="Machado M."/>
            <person name="Johnson C.S."/>
            <person name="Walker B."/>
            <person name="Young S.K."/>
            <person name="Zeng Q."/>
            <person name="Gargeya S."/>
            <person name="Fitzgerald M."/>
            <person name="Haas B."/>
            <person name="Abouelleil A."/>
            <person name="Allen A.W."/>
            <person name="Alvarado L."/>
            <person name="Arachchi H.M."/>
            <person name="Berlin A.M."/>
            <person name="Chapman S.B."/>
            <person name="Gainer-Dewar J."/>
            <person name="Goldberg J."/>
            <person name="Griggs A."/>
            <person name="Gujja S."/>
            <person name="Hansen M."/>
            <person name="Howarth C."/>
            <person name="Imamovic A."/>
            <person name="Ireland A."/>
            <person name="Larimer J."/>
            <person name="McCowan C."/>
            <person name="Murphy C."/>
            <person name="Pearson M."/>
            <person name="Poon T.W."/>
            <person name="Priest M."/>
            <person name="Roberts A."/>
            <person name="Saif S."/>
            <person name="Shea T."/>
            <person name="Sisk P."/>
            <person name="Sykes S."/>
            <person name="Wortman J."/>
            <person name="Nusbaum C."/>
            <person name="Birren B."/>
        </authorList>
    </citation>
    <scope>NUCLEOTIDE SEQUENCE [LARGE SCALE GENOMIC DNA]</scope>
    <source>
        <strain evidence="1 2">P10297</strain>
    </source>
</reference>
<gene>
    <name evidence="1" type="ORF">F442_20537</name>
</gene>
<comment type="caution">
    <text evidence="1">The sequence shown here is derived from an EMBL/GenBank/DDBJ whole genome shotgun (WGS) entry which is preliminary data.</text>
</comment>
<accession>W2Y771</accession>
<protein>
    <submittedName>
        <fullName evidence="1">Uncharacterized protein</fullName>
    </submittedName>
</protein>
<dbReference type="Proteomes" id="UP000018948">
    <property type="component" value="Unassembled WGS sequence"/>
</dbReference>
<evidence type="ECO:0000313" key="1">
    <source>
        <dbReference type="EMBL" id="ETP30488.1"/>
    </source>
</evidence>
<sequence length="35" mass="3845">MVICLNSVVGLEEIATSHDINADEKETENTWRIGG</sequence>
<dbReference type="AlphaFoldDB" id="W2Y771"/>
<evidence type="ECO:0000313" key="2">
    <source>
        <dbReference type="Proteomes" id="UP000018948"/>
    </source>
</evidence>
<proteinExistence type="predicted"/>